<evidence type="ECO:0000259" key="6">
    <source>
        <dbReference type="SMART" id="SM00235"/>
    </source>
</evidence>
<dbReference type="PANTHER" id="PTHR10201:SF213">
    <property type="entry name" value="METALLOENDOPROTEINASE 2-MMP-LIKE"/>
    <property type="match status" value="1"/>
</dbReference>
<dbReference type="Pfam" id="PF00413">
    <property type="entry name" value="Peptidase_M10"/>
    <property type="match status" value="1"/>
</dbReference>
<proteinExistence type="predicted"/>
<name>A0A4Y3PK54_BREPA</name>
<evidence type="ECO:0000256" key="2">
    <source>
        <dbReference type="ARBA" id="ARBA00022723"/>
    </source>
</evidence>
<sequence>MVRKSKLLGMFIGSLLIGYSSVSFAYNLDPYGGHWEKGVDYTYSIASSISDEGVDSIVLASDQWDTIRKKKFSLEYSGDRNKQNNPMENINGENEVFKIDMGTSQAPANARWKYSGDIITEGDIILNSSRNLSNSSKPSKTAYHVPSIMVHEFGHIIGLDHSDNKDAVMYVSPAGTVKYQLGKDDINGYNAIDW</sequence>
<dbReference type="Gene3D" id="3.40.390.10">
    <property type="entry name" value="Collagenase (Catalytic Domain)"/>
    <property type="match status" value="1"/>
</dbReference>
<dbReference type="GO" id="GO:0006508">
    <property type="term" value="P:proteolysis"/>
    <property type="evidence" value="ECO:0007669"/>
    <property type="project" value="UniProtKB-KW"/>
</dbReference>
<evidence type="ECO:0000256" key="1">
    <source>
        <dbReference type="ARBA" id="ARBA00022670"/>
    </source>
</evidence>
<protein>
    <recommendedName>
        <fullName evidence="6">Peptidase metallopeptidase domain-containing protein</fullName>
    </recommendedName>
</protein>
<evidence type="ECO:0000256" key="4">
    <source>
        <dbReference type="ARBA" id="ARBA00022833"/>
    </source>
</evidence>
<keyword evidence="1" id="KW-0645">Protease</keyword>
<dbReference type="PANTHER" id="PTHR10201">
    <property type="entry name" value="MATRIX METALLOPROTEINASE"/>
    <property type="match status" value="1"/>
</dbReference>
<dbReference type="GO" id="GO:0004222">
    <property type="term" value="F:metalloendopeptidase activity"/>
    <property type="evidence" value="ECO:0007669"/>
    <property type="project" value="InterPro"/>
</dbReference>
<dbReference type="SUPFAM" id="SSF55486">
    <property type="entry name" value="Metalloproteases ('zincins'), catalytic domain"/>
    <property type="match status" value="1"/>
</dbReference>
<evidence type="ECO:0000313" key="8">
    <source>
        <dbReference type="Proteomes" id="UP000316882"/>
    </source>
</evidence>
<accession>A0A4Y3PK54</accession>
<dbReference type="PRINTS" id="PR00138">
    <property type="entry name" value="MATRIXIN"/>
</dbReference>
<dbReference type="RefSeq" id="WP_167470348.1">
    <property type="nucleotide sequence ID" value="NZ_BJMH01000012.1"/>
</dbReference>
<evidence type="ECO:0000313" key="7">
    <source>
        <dbReference type="EMBL" id="GEB33205.1"/>
    </source>
</evidence>
<keyword evidence="4" id="KW-0862">Zinc</keyword>
<dbReference type="GO" id="GO:0031012">
    <property type="term" value="C:extracellular matrix"/>
    <property type="evidence" value="ECO:0007669"/>
    <property type="project" value="InterPro"/>
</dbReference>
<keyword evidence="8" id="KW-1185">Reference proteome</keyword>
<dbReference type="EMBL" id="BJMH01000012">
    <property type="protein sequence ID" value="GEB33205.1"/>
    <property type="molecule type" value="Genomic_DNA"/>
</dbReference>
<dbReference type="InterPro" id="IPR001818">
    <property type="entry name" value="Pept_M10_metallopeptidase"/>
</dbReference>
<dbReference type="InterPro" id="IPR021190">
    <property type="entry name" value="Pept_M10A"/>
</dbReference>
<keyword evidence="3" id="KW-0378">Hydrolase</keyword>
<organism evidence="7 8">
    <name type="scientific">Brevibacillus parabrevis</name>
    <dbReference type="NCBI Taxonomy" id="54914"/>
    <lineage>
        <taxon>Bacteria</taxon>
        <taxon>Bacillati</taxon>
        <taxon>Bacillota</taxon>
        <taxon>Bacilli</taxon>
        <taxon>Bacillales</taxon>
        <taxon>Paenibacillaceae</taxon>
        <taxon>Brevibacillus</taxon>
    </lineage>
</organism>
<dbReference type="Proteomes" id="UP000316882">
    <property type="component" value="Unassembled WGS sequence"/>
</dbReference>
<feature type="chain" id="PRO_5021410226" description="Peptidase metallopeptidase domain-containing protein" evidence="5">
    <location>
        <begin position="26"/>
        <end position="194"/>
    </location>
</feature>
<keyword evidence="2" id="KW-0479">Metal-binding</keyword>
<dbReference type="InterPro" id="IPR006026">
    <property type="entry name" value="Peptidase_Metallo"/>
</dbReference>
<evidence type="ECO:0000256" key="3">
    <source>
        <dbReference type="ARBA" id="ARBA00022801"/>
    </source>
</evidence>
<dbReference type="InterPro" id="IPR024079">
    <property type="entry name" value="MetalloPept_cat_dom_sf"/>
</dbReference>
<gene>
    <name evidence="7" type="ORF">BPA01_27850</name>
</gene>
<dbReference type="GO" id="GO:0030198">
    <property type="term" value="P:extracellular matrix organization"/>
    <property type="evidence" value="ECO:0007669"/>
    <property type="project" value="TreeGrafter"/>
</dbReference>
<reference evidence="7 8" key="1">
    <citation type="submission" date="2019-06" db="EMBL/GenBank/DDBJ databases">
        <title>Whole genome shotgun sequence of Brevibacillus parabrevis NBRC 12334.</title>
        <authorList>
            <person name="Hosoyama A."/>
            <person name="Uohara A."/>
            <person name="Ohji S."/>
            <person name="Ichikawa N."/>
        </authorList>
    </citation>
    <scope>NUCLEOTIDE SEQUENCE [LARGE SCALE GENOMIC DNA]</scope>
    <source>
        <strain evidence="7 8">NBRC 12334</strain>
    </source>
</reference>
<comment type="caution">
    <text evidence="7">The sequence shown here is derived from an EMBL/GenBank/DDBJ whole genome shotgun (WGS) entry which is preliminary data.</text>
</comment>
<dbReference type="GO" id="GO:0030574">
    <property type="term" value="P:collagen catabolic process"/>
    <property type="evidence" value="ECO:0007669"/>
    <property type="project" value="TreeGrafter"/>
</dbReference>
<feature type="signal peptide" evidence="5">
    <location>
        <begin position="1"/>
        <end position="25"/>
    </location>
</feature>
<dbReference type="SMART" id="SM00235">
    <property type="entry name" value="ZnMc"/>
    <property type="match status" value="1"/>
</dbReference>
<evidence type="ECO:0000256" key="5">
    <source>
        <dbReference type="SAM" id="SignalP"/>
    </source>
</evidence>
<dbReference type="GO" id="GO:0008270">
    <property type="term" value="F:zinc ion binding"/>
    <property type="evidence" value="ECO:0007669"/>
    <property type="project" value="InterPro"/>
</dbReference>
<feature type="domain" description="Peptidase metallopeptidase" evidence="6">
    <location>
        <begin position="31"/>
        <end position="191"/>
    </location>
</feature>
<keyword evidence="5" id="KW-0732">Signal</keyword>
<dbReference type="AlphaFoldDB" id="A0A4Y3PK54"/>